<dbReference type="Pfam" id="PF03466">
    <property type="entry name" value="LysR_substrate"/>
    <property type="match status" value="1"/>
</dbReference>
<accession>A0AA48H2P0</accession>
<keyword evidence="4" id="KW-0804">Transcription</keyword>
<dbReference type="InterPro" id="IPR000847">
    <property type="entry name" value="LysR_HTH_N"/>
</dbReference>
<name>A0AA48H2P0_9BACT</name>
<evidence type="ECO:0000256" key="1">
    <source>
        <dbReference type="ARBA" id="ARBA00009437"/>
    </source>
</evidence>
<evidence type="ECO:0000313" key="6">
    <source>
        <dbReference type="EMBL" id="BDU78512.1"/>
    </source>
</evidence>
<comment type="similarity">
    <text evidence="1">Belongs to the LysR transcriptional regulatory family.</text>
</comment>
<reference evidence="6" key="1">
    <citation type="journal article" date="2023" name="Int. J. Syst. Evol. Microbiol.">
        <title>Mesoterricola silvestris gen. nov., sp. nov., Mesoterricola sediminis sp. nov., Geothrix oryzae sp. nov., Geothrix edaphica sp. nov., Geothrix rubra sp. nov., and Geothrix limicola sp. nov., six novel members of Acidobacteriota isolated from soils.</title>
        <authorList>
            <person name="Itoh H."/>
            <person name="Sugisawa Y."/>
            <person name="Mise K."/>
            <person name="Xu Z."/>
            <person name="Kuniyasu M."/>
            <person name="Ushijima N."/>
            <person name="Kawano K."/>
            <person name="Kobayashi E."/>
            <person name="Shiratori Y."/>
            <person name="Masuda Y."/>
            <person name="Senoo K."/>
        </authorList>
    </citation>
    <scope>NUCLEOTIDE SEQUENCE</scope>
    <source>
        <strain evidence="6">W786</strain>
    </source>
</reference>
<dbReference type="AlphaFoldDB" id="A0AA48H2P0"/>
<dbReference type="SUPFAM" id="SSF46785">
    <property type="entry name" value="Winged helix' DNA-binding domain"/>
    <property type="match status" value="1"/>
</dbReference>
<dbReference type="PRINTS" id="PR00039">
    <property type="entry name" value="HTHLYSR"/>
</dbReference>
<dbReference type="Gene3D" id="1.10.10.10">
    <property type="entry name" value="Winged helix-like DNA-binding domain superfamily/Winged helix DNA-binding domain"/>
    <property type="match status" value="1"/>
</dbReference>
<dbReference type="Pfam" id="PF00126">
    <property type="entry name" value="HTH_1"/>
    <property type="match status" value="1"/>
</dbReference>
<dbReference type="PROSITE" id="PS50931">
    <property type="entry name" value="HTH_LYSR"/>
    <property type="match status" value="1"/>
</dbReference>
<dbReference type="PANTHER" id="PTHR30126:SF40">
    <property type="entry name" value="HTH-TYPE TRANSCRIPTIONAL REGULATOR GLTR"/>
    <property type="match status" value="1"/>
</dbReference>
<dbReference type="Proteomes" id="UP001228113">
    <property type="component" value="Chromosome"/>
</dbReference>
<sequence>MDFPELEVLISLAQEGSFSRAAERLNRSQPAVSQAIKRLEDEVGLPLLNRSSRKVTLTAAGAALLDHATRMVQLRQDALHTLENLRHFKRGVIRIAASESVCHYVLPPLLRAFRHAYQAIKLEVVQSTSSSIPVLLVDQDFDFGFLSYAPPHKDLESRVLFRDELALALFPGHPLAARAAVDLEDLGKESFIAHLAQTPARMHLVDLFARERVPLRIVMELSSLETIKDFVKAGEGIALIPRMSMRAELEAGTLVSPKVRGLAIGRDVRLVHRAARNHSLAGKAFLEIIDRAYPPA</sequence>
<dbReference type="EMBL" id="AP027081">
    <property type="protein sequence ID" value="BDU78512.1"/>
    <property type="molecule type" value="Genomic_DNA"/>
</dbReference>
<dbReference type="RefSeq" id="WP_243328997.1">
    <property type="nucleotide sequence ID" value="NZ_AP027081.1"/>
</dbReference>
<dbReference type="KEGG" id="msea:METESE_34700"/>
<keyword evidence="7" id="KW-1185">Reference proteome</keyword>
<dbReference type="InterPro" id="IPR036388">
    <property type="entry name" value="WH-like_DNA-bd_sf"/>
</dbReference>
<evidence type="ECO:0000256" key="2">
    <source>
        <dbReference type="ARBA" id="ARBA00023015"/>
    </source>
</evidence>
<dbReference type="CDD" id="cd05466">
    <property type="entry name" value="PBP2_LTTR_substrate"/>
    <property type="match status" value="1"/>
</dbReference>
<dbReference type="Gene3D" id="3.40.190.290">
    <property type="match status" value="1"/>
</dbReference>
<protein>
    <submittedName>
        <fullName evidence="6">LysR family transcriptional regulator</fullName>
    </submittedName>
</protein>
<evidence type="ECO:0000259" key="5">
    <source>
        <dbReference type="PROSITE" id="PS50931"/>
    </source>
</evidence>
<gene>
    <name evidence="6" type="ORF">METESE_34700</name>
</gene>
<dbReference type="GO" id="GO:0003700">
    <property type="term" value="F:DNA-binding transcription factor activity"/>
    <property type="evidence" value="ECO:0007669"/>
    <property type="project" value="InterPro"/>
</dbReference>
<dbReference type="FunFam" id="1.10.10.10:FF:000001">
    <property type="entry name" value="LysR family transcriptional regulator"/>
    <property type="match status" value="1"/>
</dbReference>
<evidence type="ECO:0000256" key="3">
    <source>
        <dbReference type="ARBA" id="ARBA00023125"/>
    </source>
</evidence>
<dbReference type="InterPro" id="IPR036390">
    <property type="entry name" value="WH_DNA-bd_sf"/>
</dbReference>
<dbReference type="PANTHER" id="PTHR30126">
    <property type="entry name" value="HTH-TYPE TRANSCRIPTIONAL REGULATOR"/>
    <property type="match status" value="1"/>
</dbReference>
<dbReference type="SUPFAM" id="SSF53850">
    <property type="entry name" value="Periplasmic binding protein-like II"/>
    <property type="match status" value="1"/>
</dbReference>
<proteinExistence type="inferred from homology"/>
<dbReference type="GO" id="GO:0000976">
    <property type="term" value="F:transcription cis-regulatory region binding"/>
    <property type="evidence" value="ECO:0007669"/>
    <property type="project" value="TreeGrafter"/>
</dbReference>
<keyword evidence="3" id="KW-0238">DNA-binding</keyword>
<evidence type="ECO:0000256" key="4">
    <source>
        <dbReference type="ARBA" id="ARBA00023163"/>
    </source>
</evidence>
<keyword evidence="2" id="KW-0805">Transcription regulation</keyword>
<feature type="domain" description="HTH lysR-type" evidence="5">
    <location>
        <begin position="1"/>
        <end position="58"/>
    </location>
</feature>
<organism evidence="6 7">
    <name type="scientific">Mesoterricola sediminis</name>
    <dbReference type="NCBI Taxonomy" id="2927980"/>
    <lineage>
        <taxon>Bacteria</taxon>
        <taxon>Pseudomonadati</taxon>
        <taxon>Acidobacteriota</taxon>
        <taxon>Holophagae</taxon>
        <taxon>Holophagales</taxon>
        <taxon>Holophagaceae</taxon>
        <taxon>Mesoterricola</taxon>
    </lineage>
</organism>
<dbReference type="InterPro" id="IPR005119">
    <property type="entry name" value="LysR_subst-bd"/>
</dbReference>
<evidence type="ECO:0000313" key="7">
    <source>
        <dbReference type="Proteomes" id="UP001228113"/>
    </source>
</evidence>